<dbReference type="AlphaFoldDB" id="A0A3D8QYP2"/>
<dbReference type="InterPro" id="IPR013087">
    <property type="entry name" value="Znf_C2H2_type"/>
</dbReference>
<sequence>MPPRGFTLPAAKTESAREAVKSFYCELCSKGYARMNEYEAHLSSYDHSHKQRLKDMRQLSRDPMASSKARKAEAKANSQSGLISIKLGGESGGTSGGKDTGAAGGGGFKKGGFKKVGFKSAFAPVDAEGSPATAAASGGSPLSRSVSGDGGEKEGSRLGRAPREDKDLGESDTEDEGYEMYDPRHPTD</sequence>
<evidence type="ECO:0000259" key="4">
    <source>
        <dbReference type="PROSITE" id="PS50157"/>
    </source>
</evidence>
<feature type="compositionally biased region" description="Gly residues" evidence="3">
    <location>
        <begin position="89"/>
        <end position="106"/>
    </location>
</feature>
<protein>
    <recommendedName>
        <fullName evidence="4">C2H2-type domain-containing protein</fullName>
    </recommendedName>
</protein>
<dbReference type="InterPro" id="IPR036236">
    <property type="entry name" value="Znf_C2H2_sf"/>
</dbReference>
<gene>
    <name evidence="5" type="ORF">BP5796_09539</name>
</gene>
<dbReference type="PANTHER" id="PTHR47251:SF1">
    <property type="entry name" value="FINGER DOMAIN PROTEIN, PUTATIVE (AFU_ORTHOLOGUE AFUA_3G04180)-RELATED"/>
    <property type="match status" value="1"/>
</dbReference>
<evidence type="ECO:0000313" key="5">
    <source>
        <dbReference type="EMBL" id="RDW66790.1"/>
    </source>
</evidence>
<keyword evidence="1 2" id="KW-0862">Zinc</keyword>
<feature type="region of interest" description="Disordered" evidence="3">
    <location>
        <begin position="127"/>
        <end position="188"/>
    </location>
</feature>
<dbReference type="InterPro" id="IPR003604">
    <property type="entry name" value="Matrin/U1-like-C_Znf_C2H2"/>
</dbReference>
<proteinExistence type="predicted"/>
<feature type="domain" description="C2H2-type" evidence="4">
    <location>
        <begin position="23"/>
        <end position="52"/>
    </location>
</feature>
<dbReference type="PROSITE" id="PS50157">
    <property type="entry name" value="ZINC_FINGER_C2H2_2"/>
    <property type="match status" value="1"/>
</dbReference>
<dbReference type="Proteomes" id="UP000256328">
    <property type="component" value="Unassembled WGS sequence"/>
</dbReference>
<reference evidence="5 6" key="1">
    <citation type="journal article" date="2018" name="IMA Fungus">
        <title>IMA Genome-F 9: Draft genome sequence of Annulohypoxylon stygium, Aspergillus mulundensis, Berkeleyomyces basicola (syn. Thielaviopsis basicola), Ceratocystis smalleyi, two Cercospora beticola strains, Coleophoma cylindrospora, Fusarium fracticaudum, Phialophora cf. hyalina, and Morchella septimelata.</title>
        <authorList>
            <person name="Wingfield B.D."/>
            <person name="Bills G.F."/>
            <person name="Dong Y."/>
            <person name="Huang W."/>
            <person name="Nel W.J."/>
            <person name="Swalarsk-Parry B.S."/>
            <person name="Vaghefi N."/>
            <person name="Wilken P.M."/>
            <person name="An Z."/>
            <person name="de Beer Z.W."/>
            <person name="De Vos L."/>
            <person name="Chen L."/>
            <person name="Duong T.A."/>
            <person name="Gao Y."/>
            <person name="Hammerbacher A."/>
            <person name="Kikkert J.R."/>
            <person name="Li Y."/>
            <person name="Li H."/>
            <person name="Li K."/>
            <person name="Li Q."/>
            <person name="Liu X."/>
            <person name="Ma X."/>
            <person name="Naidoo K."/>
            <person name="Pethybridge S.J."/>
            <person name="Sun J."/>
            <person name="Steenkamp E.T."/>
            <person name="van der Nest M.A."/>
            <person name="van Wyk S."/>
            <person name="Wingfield M.J."/>
            <person name="Xiong C."/>
            <person name="Yue Q."/>
            <person name="Zhang X."/>
        </authorList>
    </citation>
    <scope>NUCLEOTIDE SEQUENCE [LARGE SCALE GENOMIC DNA]</scope>
    <source>
        <strain evidence="5 6">BP5796</strain>
    </source>
</reference>
<dbReference type="SMART" id="SM00451">
    <property type="entry name" value="ZnF_U1"/>
    <property type="match status" value="1"/>
</dbReference>
<feature type="compositionally biased region" description="Basic and acidic residues" evidence="3">
    <location>
        <begin position="49"/>
        <end position="60"/>
    </location>
</feature>
<feature type="compositionally biased region" description="Basic and acidic residues" evidence="3">
    <location>
        <begin position="150"/>
        <end position="169"/>
    </location>
</feature>
<feature type="compositionally biased region" description="Acidic residues" evidence="3">
    <location>
        <begin position="170"/>
        <end position="179"/>
    </location>
</feature>
<dbReference type="GO" id="GO:0008270">
    <property type="term" value="F:zinc ion binding"/>
    <property type="evidence" value="ECO:0007669"/>
    <property type="project" value="UniProtKB-KW"/>
</dbReference>
<feature type="region of interest" description="Disordered" evidence="3">
    <location>
        <begin position="49"/>
        <end position="106"/>
    </location>
</feature>
<dbReference type="EMBL" id="PDLN01000014">
    <property type="protein sequence ID" value="RDW66790.1"/>
    <property type="molecule type" value="Genomic_DNA"/>
</dbReference>
<evidence type="ECO:0000256" key="3">
    <source>
        <dbReference type="SAM" id="MobiDB-lite"/>
    </source>
</evidence>
<dbReference type="OrthoDB" id="4822at2759"/>
<accession>A0A3D8QYP2</accession>
<evidence type="ECO:0000313" key="6">
    <source>
        <dbReference type="Proteomes" id="UP000256328"/>
    </source>
</evidence>
<keyword evidence="1 2" id="KW-0479">Metal-binding</keyword>
<organism evidence="5 6">
    <name type="scientific">Coleophoma crateriformis</name>
    <dbReference type="NCBI Taxonomy" id="565419"/>
    <lineage>
        <taxon>Eukaryota</taxon>
        <taxon>Fungi</taxon>
        <taxon>Dikarya</taxon>
        <taxon>Ascomycota</taxon>
        <taxon>Pezizomycotina</taxon>
        <taxon>Leotiomycetes</taxon>
        <taxon>Helotiales</taxon>
        <taxon>Dermateaceae</taxon>
        <taxon>Coleophoma</taxon>
    </lineage>
</organism>
<keyword evidence="1 2" id="KW-0863">Zinc-finger</keyword>
<evidence type="ECO:0000256" key="1">
    <source>
        <dbReference type="ARBA" id="ARBA00022771"/>
    </source>
</evidence>
<dbReference type="SUPFAM" id="SSF57667">
    <property type="entry name" value="beta-beta-alpha zinc fingers"/>
    <property type="match status" value="1"/>
</dbReference>
<comment type="caution">
    <text evidence="5">The sequence shown here is derived from an EMBL/GenBank/DDBJ whole genome shotgun (WGS) entry which is preliminary data.</text>
</comment>
<feature type="compositionally biased region" description="Low complexity" evidence="3">
    <location>
        <begin position="127"/>
        <end position="140"/>
    </location>
</feature>
<dbReference type="GO" id="GO:0003676">
    <property type="term" value="F:nucleic acid binding"/>
    <property type="evidence" value="ECO:0007669"/>
    <property type="project" value="InterPro"/>
</dbReference>
<dbReference type="PANTHER" id="PTHR47251">
    <property type="entry name" value="FINGER DOMAIN PROTEIN, PUTATIVE (AFU_ORTHOLOGUE AFUA_3G04180)-RELATED"/>
    <property type="match status" value="1"/>
</dbReference>
<keyword evidence="6" id="KW-1185">Reference proteome</keyword>
<name>A0A3D8QYP2_9HELO</name>
<evidence type="ECO:0000256" key="2">
    <source>
        <dbReference type="PROSITE-ProRule" id="PRU00042"/>
    </source>
</evidence>
<dbReference type="PROSITE" id="PS00028">
    <property type="entry name" value="ZINC_FINGER_C2H2_1"/>
    <property type="match status" value="1"/>
</dbReference>